<keyword evidence="2" id="KW-0238">DNA-binding</keyword>
<reference evidence="6" key="1">
    <citation type="journal article" date="2014" name="Int. J. Syst. Evol. Microbiol.">
        <title>Complete genome sequence of Corynebacterium casei LMG S-19264T (=DSM 44701T), isolated from a smear-ripened cheese.</title>
        <authorList>
            <consortium name="US DOE Joint Genome Institute (JGI-PGF)"/>
            <person name="Walter F."/>
            <person name="Albersmeier A."/>
            <person name="Kalinowski J."/>
            <person name="Ruckert C."/>
        </authorList>
    </citation>
    <scope>NUCLEOTIDE SEQUENCE</scope>
    <source>
        <strain evidence="6">JCM 4633</strain>
    </source>
</reference>
<keyword evidence="3" id="KW-0804">Transcription</keyword>
<dbReference type="InterPro" id="IPR014757">
    <property type="entry name" value="Tscrpt_reg_IclR_C"/>
</dbReference>
<dbReference type="PROSITE" id="PS51078">
    <property type="entry name" value="ICLR_ED"/>
    <property type="match status" value="1"/>
</dbReference>
<keyword evidence="1" id="KW-0805">Transcription regulation</keyword>
<evidence type="ECO:0000259" key="5">
    <source>
        <dbReference type="PROSITE" id="PS51078"/>
    </source>
</evidence>
<dbReference type="Gene3D" id="1.10.10.10">
    <property type="entry name" value="Winged helix-like DNA-binding domain superfamily/Winged helix DNA-binding domain"/>
    <property type="match status" value="1"/>
</dbReference>
<dbReference type="InterPro" id="IPR036388">
    <property type="entry name" value="WH-like_DNA-bd_sf"/>
</dbReference>
<feature type="domain" description="IclR-ED" evidence="5">
    <location>
        <begin position="70"/>
        <end position="242"/>
    </location>
</feature>
<dbReference type="Pfam" id="PF01614">
    <property type="entry name" value="IclR_C"/>
    <property type="match status" value="1"/>
</dbReference>
<dbReference type="InterPro" id="IPR011991">
    <property type="entry name" value="ArsR-like_HTH"/>
</dbReference>
<feature type="domain" description="HTH iclR-type" evidence="4">
    <location>
        <begin position="13"/>
        <end position="72"/>
    </location>
</feature>
<name>A0A918WNF1_STRCJ</name>
<dbReference type="EMBL" id="BMVB01000017">
    <property type="protein sequence ID" value="GHC63108.1"/>
    <property type="molecule type" value="Genomic_DNA"/>
</dbReference>
<dbReference type="AlphaFoldDB" id="A0A918WNF1"/>
<accession>A0A918WNF1</accession>
<dbReference type="InterPro" id="IPR050707">
    <property type="entry name" value="HTH_MetabolicPath_Reg"/>
</dbReference>
<dbReference type="SUPFAM" id="SSF46785">
    <property type="entry name" value="Winged helix' DNA-binding domain"/>
    <property type="match status" value="1"/>
</dbReference>
<evidence type="ECO:0000259" key="4">
    <source>
        <dbReference type="PROSITE" id="PS51077"/>
    </source>
</evidence>
<protein>
    <submittedName>
        <fullName evidence="6">IclR family transcriptional regulator</fullName>
    </submittedName>
</protein>
<dbReference type="InterPro" id="IPR005471">
    <property type="entry name" value="Tscrpt_reg_IclR_N"/>
</dbReference>
<dbReference type="Pfam" id="PF09339">
    <property type="entry name" value="HTH_IclR"/>
    <property type="match status" value="1"/>
</dbReference>
<dbReference type="PANTHER" id="PTHR30136:SF39">
    <property type="entry name" value="TRANSCRIPTIONAL REGULATORY PROTEIN"/>
    <property type="match status" value="1"/>
</dbReference>
<dbReference type="CDD" id="cd00090">
    <property type="entry name" value="HTH_ARSR"/>
    <property type="match status" value="1"/>
</dbReference>
<evidence type="ECO:0000256" key="2">
    <source>
        <dbReference type="ARBA" id="ARBA00023125"/>
    </source>
</evidence>
<dbReference type="GO" id="GO:0003700">
    <property type="term" value="F:DNA-binding transcription factor activity"/>
    <property type="evidence" value="ECO:0007669"/>
    <property type="project" value="TreeGrafter"/>
</dbReference>
<dbReference type="GO" id="GO:0045892">
    <property type="term" value="P:negative regulation of DNA-templated transcription"/>
    <property type="evidence" value="ECO:0007669"/>
    <property type="project" value="TreeGrafter"/>
</dbReference>
<dbReference type="InterPro" id="IPR029016">
    <property type="entry name" value="GAF-like_dom_sf"/>
</dbReference>
<evidence type="ECO:0000256" key="1">
    <source>
        <dbReference type="ARBA" id="ARBA00023015"/>
    </source>
</evidence>
<dbReference type="PROSITE" id="PS51077">
    <property type="entry name" value="HTH_ICLR"/>
    <property type="match status" value="1"/>
</dbReference>
<sequence length="254" mass="26700">MSVPGPVLHDSGVRVLDKASMLLGVVENGPASSAELVNRTGLSRPTVHRIAKAMERLGLLTRDLQGRFVLGPRLGTLMVEAHGDRLLWIAAPALRELAGLTGFDVRLFRRRGSVQICVAAERSRTAGGPDVPIGAAQPAKAGPVAQTLFAWEAPEEIYEGLRGARFGPEQLAEVRRRGWIYGPDTAGPDTRTVAVPVRVREGRVVAALALSGPAARLTAGAGRMLSGAAIDTAIRIGDALHCSYANDPGARVAG</sequence>
<comment type="caution">
    <text evidence="6">The sequence shown here is derived from an EMBL/GenBank/DDBJ whole genome shotgun (WGS) entry which is preliminary data.</text>
</comment>
<organism evidence="6 7">
    <name type="scientific">Streptomyces cinnamoneus</name>
    <name type="common">Streptoverticillium cinnamoneum</name>
    <dbReference type="NCBI Taxonomy" id="53446"/>
    <lineage>
        <taxon>Bacteria</taxon>
        <taxon>Bacillati</taxon>
        <taxon>Actinomycetota</taxon>
        <taxon>Actinomycetes</taxon>
        <taxon>Kitasatosporales</taxon>
        <taxon>Streptomycetaceae</taxon>
        <taxon>Streptomyces</taxon>
        <taxon>Streptomyces cinnamoneus group</taxon>
    </lineage>
</organism>
<dbReference type="PANTHER" id="PTHR30136">
    <property type="entry name" value="HELIX-TURN-HELIX TRANSCRIPTIONAL REGULATOR, ICLR FAMILY"/>
    <property type="match status" value="1"/>
</dbReference>
<dbReference type="GO" id="GO:0003677">
    <property type="term" value="F:DNA binding"/>
    <property type="evidence" value="ECO:0007669"/>
    <property type="project" value="UniProtKB-KW"/>
</dbReference>
<evidence type="ECO:0000313" key="7">
    <source>
        <dbReference type="Proteomes" id="UP000646244"/>
    </source>
</evidence>
<proteinExistence type="predicted"/>
<dbReference type="InterPro" id="IPR036390">
    <property type="entry name" value="WH_DNA-bd_sf"/>
</dbReference>
<evidence type="ECO:0000256" key="3">
    <source>
        <dbReference type="ARBA" id="ARBA00023163"/>
    </source>
</evidence>
<dbReference type="Gene3D" id="3.30.450.40">
    <property type="match status" value="1"/>
</dbReference>
<gene>
    <name evidence="6" type="ORF">GCM10010507_45450</name>
</gene>
<dbReference type="SMART" id="SM00346">
    <property type="entry name" value="HTH_ICLR"/>
    <property type="match status" value="1"/>
</dbReference>
<dbReference type="Proteomes" id="UP000646244">
    <property type="component" value="Unassembled WGS sequence"/>
</dbReference>
<dbReference type="SUPFAM" id="SSF55781">
    <property type="entry name" value="GAF domain-like"/>
    <property type="match status" value="1"/>
</dbReference>
<evidence type="ECO:0000313" key="6">
    <source>
        <dbReference type="EMBL" id="GHC63108.1"/>
    </source>
</evidence>
<reference evidence="6" key="2">
    <citation type="submission" date="2020-09" db="EMBL/GenBank/DDBJ databases">
        <authorList>
            <person name="Sun Q."/>
            <person name="Ohkuma M."/>
        </authorList>
    </citation>
    <scope>NUCLEOTIDE SEQUENCE</scope>
    <source>
        <strain evidence="6">JCM 4633</strain>
    </source>
</reference>